<dbReference type="PANTHER" id="PTHR12994:SF17">
    <property type="entry name" value="LD30995P"/>
    <property type="match status" value="1"/>
</dbReference>
<evidence type="ECO:0000313" key="2">
    <source>
        <dbReference type="EMBL" id="EKB51345.1"/>
    </source>
</evidence>
<feature type="domain" description="Peptidase C45 hydrolase" evidence="1">
    <location>
        <begin position="14"/>
        <end position="135"/>
    </location>
</feature>
<accession>K1L4K6</accession>
<dbReference type="OrthoDB" id="1109933at2"/>
<dbReference type="InterPro" id="IPR005322">
    <property type="entry name" value="Peptidase_C69"/>
</dbReference>
<dbReference type="GO" id="GO:0070004">
    <property type="term" value="F:cysteine-type exopeptidase activity"/>
    <property type="evidence" value="ECO:0007669"/>
    <property type="project" value="InterPro"/>
</dbReference>
<dbReference type="PANTHER" id="PTHR12994">
    <property type="entry name" value="SECERNIN"/>
    <property type="match status" value="1"/>
</dbReference>
<dbReference type="AlphaFoldDB" id="K1L4K6"/>
<dbReference type="Proteomes" id="UP000004478">
    <property type="component" value="Unassembled WGS sequence"/>
</dbReference>
<dbReference type="GO" id="GO:0016805">
    <property type="term" value="F:dipeptidase activity"/>
    <property type="evidence" value="ECO:0007669"/>
    <property type="project" value="InterPro"/>
</dbReference>
<dbReference type="GO" id="GO:0006508">
    <property type="term" value="P:proteolysis"/>
    <property type="evidence" value="ECO:0007669"/>
    <property type="project" value="InterPro"/>
</dbReference>
<organism evidence="2 3">
    <name type="scientific">Cecembia lonarensis (strain CCUG 58316 / KCTC 22772 / LW9)</name>
    <dbReference type="NCBI Taxonomy" id="1225176"/>
    <lineage>
        <taxon>Bacteria</taxon>
        <taxon>Pseudomonadati</taxon>
        <taxon>Bacteroidota</taxon>
        <taxon>Cytophagia</taxon>
        <taxon>Cytophagales</taxon>
        <taxon>Cyclobacteriaceae</taxon>
        <taxon>Cecembia</taxon>
    </lineage>
</organism>
<proteinExistence type="predicted"/>
<evidence type="ECO:0000313" key="3">
    <source>
        <dbReference type="Proteomes" id="UP000004478"/>
    </source>
</evidence>
<evidence type="ECO:0000259" key="1">
    <source>
        <dbReference type="Pfam" id="PF03417"/>
    </source>
</evidence>
<sequence>MCDTLIALPSFTAQNNLIFAKNSDREPNEAQALVHIPRKQHTASTLQCTYIEVPQVQESYEVILSKPFQMWGAEMGINEYGVVIGNEAVFTRAKIKKNNSGLTGMDLLRLALERSKTAREAISQITALLEKFGQNASGGYENKAFFYHNSFIISDTDQAYILETAGKSWALKKIKAAGSISNGLQIGSDYDEIHLAEEKLDFPFNLFPKPQPFSFREHFSDFLYTKVGNAKKRQSCSYGLLQKDKGGLTVEKAMAILKTHEAPDPDFNPNKASTASLCMHATGLTNPSTTTGSMVAEVRKNKPSTVWLTGTSMPCISVFIPFFMGTKTLTEFTQPGASPDSSLWWQAELLHRWICEDYQVRKRDIQNDLLTLQQSFLKQEASLMSAGANLSELDIFSNECLLKVMQFYEKWSENINLYQP</sequence>
<dbReference type="PATRIC" id="fig|1225176.3.peg.145"/>
<protein>
    <submittedName>
        <fullName evidence="2">Peptidase family C69</fullName>
    </submittedName>
</protein>
<dbReference type="InterPro" id="IPR005079">
    <property type="entry name" value="Peptidase_C45_hydrolase"/>
</dbReference>
<reference evidence="2 3" key="1">
    <citation type="journal article" date="2012" name="J. Bacteriol.">
        <title>Draft Genome Sequence of Cecembia lonarensis Strain LW9T, Isolated from Lonar Lake, a Haloalkaline Lake in India.</title>
        <authorList>
            <person name="Shivaji S."/>
            <person name="Ara S."/>
            <person name="Singh A."/>
            <person name="Pinnaka A.K."/>
        </authorList>
    </citation>
    <scope>NUCLEOTIDE SEQUENCE [LARGE SCALE GENOMIC DNA]</scope>
    <source>
        <strain evidence="2 3">LW9</strain>
    </source>
</reference>
<name>K1L4K6_CECL9</name>
<dbReference type="RefSeq" id="WP_009183193.1">
    <property type="nucleotide sequence ID" value="NZ_AMGM01000001.1"/>
</dbReference>
<keyword evidence="3" id="KW-1185">Reference proteome</keyword>
<dbReference type="EMBL" id="AMGM01000001">
    <property type="protein sequence ID" value="EKB51345.1"/>
    <property type="molecule type" value="Genomic_DNA"/>
</dbReference>
<comment type="caution">
    <text evidence="2">The sequence shown here is derived from an EMBL/GenBank/DDBJ whole genome shotgun (WGS) entry which is preliminary data.</text>
</comment>
<gene>
    <name evidence="2" type="ORF">B879_00139</name>
</gene>
<dbReference type="Gene3D" id="3.60.60.10">
    <property type="entry name" value="Penicillin V Acylase, Chain A"/>
    <property type="match status" value="1"/>
</dbReference>
<dbReference type="Pfam" id="PF03417">
    <property type="entry name" value="AAT"/>
    <property type="match status" value="1"/>
</dbReference>